<evidence type="ECO:0000256" key="1">
    <source>
        <dbReference type="ARBA" id="ARBA00000085"/>
    </source>
</evidence>
<evidence type="ECO:0000259" key="10">
    <source>
        <dbReference type="SMART" id="SM00387"/>
    </source>
</evidence>
<gene>
    <name evidence="12" type="ORF">HMPREF0860_0430</name>
    <name evidence="11" type="ORF">HMPREF1325_2644</name>
</gene>
<dbReference type="InterPro" id="IPR050482">
    <property type="entry name" value="Sensor_HK_TwoCompSys"/>
</dbReference>
<dbReference type="Pfam" id="PF07730">
    <property type="entry name" value="HisKA_3"/>
    <property type="match status" value="1"/>
</dbReference>
<keyword evidence="9" id="KW-0812">Transmembrane</keyword>
<keyword evidence="14" id="KW-1185">Reference proteome</keyword>
<keyword evidence="3" id="KW-0597">Phosphoprotein</keyword>
<feature type="transmembrane region" description="Helical" evidence="9">
    <location>
        <begin position="15"/>
        <end position="39"/>
    </location>
</feature>
<evidence type="ECO:0000256" key="7">
    <source>
        <dbReference type="ARBA" id="ARBA00022840"/>
    </source>
</evidence>
<sequence length="295" mass="33340">MNEQQLQDLLSTLNLYTSFFFLLIVLCFTSFVAVLFILIRNIKNRKKLQKNREFISEIIQTQEAERNRISRELHDTVSQNIKTLLLKEKELSAVLSDSDSKGDEIQFKIEKIISLEKQNQKQLRTIIRNLAVPAVGNIPFKTVINDLCEQFKEQSGIDCSFFVSPDVGLDDFSKEQKHHILRIIQEALNNAQTHAKASETSIVIRKGRSENRRSEPVSEKQLQAGEDFICIMIFDDGQGFAGAAQIESGRYSQNHFGMSGMEMRAKLLGGSLVVQSTAEAGTEVRLEIPVRNCGS</sequence>
<evidence type="ECO:0000313" key="11">
    <source>
        <dbReference type="EMBL" id="ERF60354.1"/>
    </source>
</evidence>
<dbReference type="SMART" id="SM00387">
    <property type="entry name" value="HATPase_c"/>
    <property type="match status" value="1"/>
</dbReference>
<keyword evidence="9" id="KW-1133">Transmembrane helix</keyword>
<dbReference type="InterPro" id="IPR036890">
    <property type="entry name" value="HATPase_C_sf"/>
</dbReference>
<evidence type="ECO:0000256" key="5">
    <source>
        <dbReference type="ARBA" id="ARBA00022741"/>
    </source>
</evidence>
<evidence type="ECO:0000256" key="3">
    <source>
        <dbReference type="ARBA" id="ARBA00022553"/>
    </source>
</evidence>
<keyword evidence="9" id="KW-0472">Membrane</keyword>
<keyword evidence="6" id="KW-0418">Kinase</keyword>
<keyword evidence="7" id="KW-0067">ATP-binding</keyword>
<dbReference type="Proteomes" id="UP000016412">
    <property type="component" value="Unassembled WGS sequence"/>
</dbReference>
<evidence type="ECO:0000256" key="8">
    <source>
        <dbReference type="ARBA" id="ARBA00023012"/>
    </source>
</evidence>
<evidence type="ECO:0000256" key="4">
    <source>
        <dbReference type="ARBA" id="ARBA00022679"/>
    </source>
</evidence>
<dbReference type="EMBL" id="AVQI01000084">
    <property type="protein sequence ID" value="ERJ97754.1"/>
    <property type="molecule type" value="Genomic_DNA"/>
</dbReference>
<dbReference type="EC" id="2.7.13.3" evidence="2"/>
<dbReference type="PANTHER" id="PTHR24421">
    <property type="entry name" value="NITRATE/NITRITE SENSOR PROTEIN NARX-RELATED"/>
    <property type="match status" value="1"/>
</dbReference>
<dbReference type="AlphaFoldDB" id="U1GUS5"/>
<dbReference type="InterPro" id="IPR003594">
    <property type="entry name" value="HATPase_dom"/>
</dbReference>
<evidence type="ECO:0000313" key="13">
    <source>
        <dbReference type="Proteomes" id="UP000016412"/>
    </source>
</evidence>
<dbReference type="InterPro" id="IPR011712">
    <property type="entry name" value="Sig_transdc_His_kin_sub3_dim/P"/>
</dbReference>
<dbReference type="OrthoDB" id="199946at2"/>
<keyword evidence="8" id="KW-0902">Two-component regulatory system</keyword>
<dbReference type="Gene3D" id="3.30.565.10">
    <property type="entry name" value="Histidine kinase-like ATPase, C-terminal domain"/>
    <property type="match status" value="1"/>
</dbReference>
<protein>
    <recommendedName>
        <fullName evidence="2">histidine kinase</fullName>
        <ecNumber evidence="2">2.7.13.3</ecNumber>
    </recommendedName>
</protein>
<feature type="domain" description="Histidine kinase/HSP90-like ATPase" evidence="10">
    <location>
        <begin position="175"/>
        <end position="292"/>
    </location>
</feature>
<dbReference type="Gene3D" id="1.20.5.1930">
    <property type="match status" value="1"/>
</dbReference>
<evidence type="ECO:0000313" key="14">
    <source>
        <dbReference type="Proteomes" id="UP000016646"/>
    </source>
</evidence>
<dbReference type="GO" id="GO:0005524">
    <property type="term" value="F:ATP binding"/>
    <property type="evidence" value="ECO:0007669"/>
    <property type="project" value="UniProtKB-KW"/>
</dbReference>
<dbReference type="PATRIC" id="fig|1125725.3.peg.1818"/>
<accession>U1GUS5</accession>
<dbReference type="RefSeq" id="WP_021330753.1">
    <property type="nucleotide sequence ID" value="NZ_AUZJ01000043.1"/>
</dbReference>
<dbReference type="Pfam" id="PF02518">
    <property type="entry name" value="HATPase_c"/>
    <property type="match status" value="1"/>
</dbReference>
<dbReference type="SUPFAM" id="SSF55874">
    <property type="entry name" value="ATPase domain of HSP90 chaperone/DNA topoisomerase II/histidine kinase"/>
    <property type="match status" value="1"/>
</dbReference>
<dbReference type="STRING" id="1125725.HMPREF1325_2644"/>
<reference evidence="13 14" key="1">
    <citation type="submission" date="2013-08" db="EMBL/GenBank/DDBJ databases">
        <authorList>
            <person name="Durkin A.S."/>
            <person name="Haft D.R."/>
            <person name="McCorrison J."/>
            <person name="Torralba M."/>
            <person name="Gillis M."/>
            <person name="Haft D.H."/>
            <person name="Methe B."/>
            <person name="Sutton G."/>
            <person name="Nelson K.E."/>
        </authorList>
    </citation>
    <scope>NUCLEOTIDE SEQUENCE [LARGE SCALE GENOMIC DNA]</scope>
    <source>
        <strain evidence="12 14">ATCC 35536</strain>
        <strain evidence="11 13">VPI DR56BR1116</strain>
    </source>
</reference>
<evidence type="ECO:0000256" key="6">
    <source>
        <dbReference type="ARBA" id="ARBA00022777"/>
    </source>
</evidence>
<comment type="catalytic activity">
    <reaction evidence="1">
        <text>ATP + protein L-histidine = ADP + protein N-phospho-L-histidine.</text>
        <dbReference type="EC" id="2.7.13.3"/>
    </reaction>
</comment>
<keyword evidence="4" id="KW-0808">Transferase</keyword>
<dbReference type="GO" id="GO:0000155">
    <property type="term" value="F:phosphorelay sensor kinase activity"/>
    <property type="evidence" value="ECO:0007669"/>
    <property type="project" value="InterPro"/>
</dbReference>
<dbReference type="GO" id="GO:0016020">
    <property type="term" value="C:membrane"/>
    <property type="evidence" value="ECO:0007669"/>
    <property type="project" value="InterPro"/>
</dbReference>
<evidence type="ECO:0000256" key="2">
    <source>
        <dbReference type="ARBA" id="ARBA00012438"/>
    </source>
</evidence>
<dbReference type="eggNOG" id="COG4585">
    <property type="taxonomic scope" value="Bacteria"/>
</dbReference>
<dbReference type="EMBL" id="AUZJ01000043">
    <property type="protein sequence ID" value="ERF60354.1"/>
    <property type="molecule type" value="Genomic_DNA"/>
</dbReference>
<dbReference type="Proteomes" id="UP000016646">
    <property type="component" value="Unassembled WGS sequence"/>
</dbReference>
<name>U1GUS5_TRESO</name>
<proteinExistence type="predicted"/>
<evidence type="ECO:0000256" key="9">
    <source>
        <dbReference type="SAM" id="Phobius"/>
    </source>
</evidence>
<dbReference type="CDD" id="cd16917">
    <property type="entry name" value="HATPase_UhpB-NarQ-NarX-like"/>
    <property type="match status" value="1"/>
</dbReference>
<evidence type="ECO:0000313" key="12">
    <source>
        <dbReference type="EMBL" id="ERJ97754.1"/>
    </source>
</evidence>
<organism evidence="11 13">
    <name type="scientific">Treponema socranskii subsp. socranskii VPI DR56BR1116 = ATCC 35536</name>
    <dbReference type="NCBI Taxonomy" id="1125725"/>
    <lineage>
        <taxon>Bacteria</taxon>
        <taxon>Pseudomonadati</taxon>
        <taxon>Spirochaetota</taxon>
        <taxon>Spirochaetia</taxon>
        <taxon>Spirochaetales</taxon>
        <taxon>Treponemataceae</taxon>
        <taxon>Treponema</taxon>
    </lineage>
</organism>
<dbReference type="GO" id="GO:0046983">
    <property type="term" value="F:protein dimerization activity"/>
    <property type="evidence" value="ECO:0007669"/>
    <property type="project" value="InterPro"/>
</dbReference>
<dbReference type="PANTHER" id="PTHR24421:SF10">
    <property type="entry name" value="NITRATE_NITRITE SENSOR PROTEIN NARQ"/>
    <property type="match status" value="1"/>
</dbReference>
<keyword evidence="5" id="KW-0547">Nucleotide-binding</keyword>
<comment type="caution">
    <text evidence="11">The sequence shown here is derived from an EMBL/GenBank/DDBJ whole genome shotgun (WGS) entry which is preliminary data.</text>
</comment>